<proteinExistence type="predicted"/>
<keyword evidence="3" id="KW-1185">Reference proteome</keyword>
<comment type="caution">
    <text evidence="2">The sequence shown here is derived from an EMBL/GenBank/DDBJ whole genome shotgun (WGS) entry which is preliminary data.</text>
</comment>
<reference evidence="2 3" key="1">
    <citation type="submission" date="2020-07" db="EMBL/GenBank/DDBJ databases">
        <title>Sequencing the genomes of 1000 actinobacteria strains.</title>
        <authorList>
            <person name="Klenk H.-P."/>
        </authorList>
    </citation>
    <scope>NUCLEOTIDE SEQUENCE [LARGE SCALE GENOMIC DNA]</scope>
    <source>
        <strain evidence="2 3">DSM 17380</strain>
    </source>
</reference>
<dbReference type="SUPFAM" id="SSF47413">
    <property type="entry name" value="lambda repressor-like DNA-binding domains"/>
    <property type="match status" value="1"/>
</dbReference>
<dbReference type="GO" id="GO:0003677">
    <property type="term" value="F:DNA binding"/>
    <property type="evidence" value="ECO:0007669"/>
    <property type="project" value="InterPro"/>
</dbReference>
<feature type="domain" description="HTH cro/C1-type" evidence="1">
    <location>
        <begin position="11"/>
        <end position="65"/>
    </location>
</feature>
<dbReference type="RefSeq" id="WP_185986372.1">
    <property type="nucleotide sequence ID" value="NZ_BAAALZ010000002.1"/>
</dbReference>
<dbReference type="PROSITE" id="PS50943">
    <property type="entry name" value="HTH_CROC1"/>
    <property type="match status" value="1"/>
</dbReference>
<dbReference type="AlphaFoldDB" id="A0A852R4Z8"/>
<evidence type="ECO:0000313" key="3">
    <source>
        <dbReference type="Proteomes" id="UP000586095"/>
    </source>
</evidence>
<gene>
    <name evidence="2" type="ORF">BJ960_000831</name>
</gene>
<dbReference type="Pfam" id="PF01381">
    <property type="entry name" value="HTH_3"/>
    <property type="match status" value="1"/>
</dbReference>
<accession>A0A852R4Z8</accession>
<dbReference type="Gene3D" id="1.10.260.40">
    <property type="entry name" value="lambda repressor-like DNA-binding domains"/>
    <property type="match status" value="1"/>
</dbReference>
<dbReference type="Proteomes" id="UP000586095">
    <property type="component" value="Unassembled WGS sequence"/>
</dbReference>
<evidence type="ECO:0000259" key="1">
    <source>
        <dbReference type="PROSITE" id="PS50943"/>
    </source>
</evidence>
<dbReference type="CDD" id="cd00093">
    <property type="entry name" value="HTH_XRE"/>
    <property type="match status" value="1"/>
</dbReference>
<dbReference type="InterPro" id="IPR010982">
    <property type="entry name" value="Lambda_DNA-bd_dom_sf"/>
</dbReference>
<organism evidence="2 3">
    <name type="scientific">Leucobacter aridicollis</name>
    <dbReference type="NCBI Taxonomy" id="283878"/>
    <lineage>
        <taxon>Bacteria</taxon>
        <taxon>Bacillati</taxon>
        <taxon>Actinomycetota</taxon>
        <taxon>Actinomycetes</taxon>
        <taxon>Micrococcales</taxon>
        <taxon>Microbacteriaceae</taxon>
        <taxon>Leucobacter</taxon>
    </lineage>
</organism>
<name>A0A852R4Z8_9MICO</name>
<sequence>MSTRNINGPAVAVIRELMGMRKGEFARRVEIDPGYLTKIEAGSRQPSPAVMKRIAFALGVSIEVVTYPVNAEAAA</sequence>
<dbReference type="SMART" id="SM00530">
    <property type="entry name" value="HTH_XRE"/>
    <property type="match status" value="1"/>
</dbReference>
<protein>
    <submittedName>
        <fullName evidence="2">Transcriptional regulator with XRE-family HTH domain</fullName>
    </submittedName>
</protein>
<dbReference type="EMBL" id="JACCBD010000001">
    <property type="protein sequence ID" value="NYD26028.1"/>
    <property type="molecule type" value="Genomic_DNA"/>
</dbReference>
<dbReference type="InterPro" id="IPR001387">
    <property type="entry name" value="Cro/C1-type_HTH"/>
</dbReference>
<evidence type="ECO:0000313" key="2">
    <source>
        <dbReference type="EMBL" id="NYD26028.1"/>
    </source>
</evidence>